<evidence type="ECO:0000313" key="2">
    <source>
        <dbReference type="EMBL" id="KAF2188601.1"/>
    </source>
</evidence>
<evidence type="ECO:0008006" key="4">
    <source>
        <dbReference type="Google" id="ProtNLM"/>
    </source>
</evidence>
<name>A0A6A6E9P9_9PEZI</name>
<dbReference type="PANTHER" id="PTHR38166:SF1">
    <property type="entry name" value="C2H2-TYPE DOMAIN-CONTAINING PROTEIN"/>
    <property type="match status" value="1"/>
</dbReference>
<feature type="region of interest" description="Disordered" evidence="1">
    <location>
        <begin position="15"/>
        <end position="79"/>
    </location>
</feature>
<dbReference type="AlphaFoldDB" id="A0A6A6E9P9"/>
<protein>
    <recommendedName>
        <fullName evidence="4">C2H2-type domain-containing protein</fullName>
    </recommendedName>
</protein>
<feature type="non-terminal residue" evidence="2">
    <location>
        <position position="282"/>
    </location>
</feature>
<reference evidence="2" key="1">
    <citation type="journal article" date="2020" name="Stud. Mycol.">
        <title>101 Dothideomycetes genomes: a test case for predicting lifestyles and emergence of pathogens.</title>
        <authorList>
            <person name="Haridas S."/>
            <person name="Albert R."/>
            <person name="Binder M."/>
            <person name="Bloem J."/>
            <person name="Labutti K."/>
            <person name="Salamov A."/>
            <person name="Andreopoulos B."/>
            <person name="Baker S."/>
            <person name="Barry K."/>
            <person name="Bills G."/>
            <person name="Bluhm B."/>
            <person name="Cannon C."/>
            <person name="Castanera R."/>
            <person name="Culley D."/>
            <person name="Daum C."/>
            <person name="Ezra D."/>
            <person name="Gonzalez J."/>
            <person name="Henrissat B."/>
            <person name="Kuo A."/>
            <person name="Liang C."/>
            <person name="Lipzen A."/>
            <person name="Lutzoni F."/>
            <person name="Magnuson J."/>
            <person name="Mondo S."/>
            <person name="Nolan M."/>
            <person name="Ohm R."/>
            <person name="Pangilinan J."/>
            <person name="Park H.-J."/>
            <person name="Ramirez L."/>
            <person name="Alfaro M."/>
            <person name="Sun H."/>
            <person name="Tritt A."/>
            <person name="Yoshinaga Y."/>
            <person name="Zwiers L.-H."/>
            <person name="Turgeon B."/>
            <person name="Goodwin S."/>
            <person name="Spatafora J."/>
            <person name="Crous P."/>
            <person name="Grigoriev I."/>
        </authorList>
    </citation>
    <scope>NUCLEOTIDE SEQUENCE</scope>
    <source>
        <strain evidence="2">CBS 207.26</strain>
    </source>
</reference>
<proteinExistence type="predicted"/>
<feature type="compositionally biased region" description="Low complexity" evidence="1">
    <location>
        <begin position="19"/>
        <end position="29"/>
    </location>
</feature>
<feature type="compositionally biased region" description="Polar residues" evidence="1">
    <location>
        <begin position="30"/>
        <end position="41"/>
    </location>
</feature>
<dbReference type="Proteomes" id="UP000800200">
    <property type="component" value="Unassembled WGS sequence"/>
</dbReference>
<evidence type="ECO:0000313" key="3">
    <source>
        <dbReference type="Proteomes" id="UP000800200"/>
    </source>
</evidence>
<dbReference type="PANTHER" id="PTHR38166">
    <property type="entry name" value="C2H2-TYPE DOMAIN-CONTAINING PROTEIN-RELATED"/>
    <property type="match status" value="1"/>
</dbReference>
<organism evidence="2 3">
    <name type="scientific">Zopfia rhizophila CBS 207.26</name>
    <dbReference type="NCBI Taxonomy" id="1314779"/>
    <lineage>
        <taxon>Eukaryota</taxon>
        <taxon>Fungi</taxon>
        <taxon>Dikarya</taxon>
        <taxon>Ascomycota</taxon>
        <taxon>Pezizomycotina</taxon>
        <taxon>Dothideomycetes</taxon>
        <taxon>Dothideomycetes incertae sedis</taxon>
        <taxon>Zopfiaceae</taxon>
        <taxon>Zopfia</taxon>
    </lineage>
</organism>
<dbReference type="OrthoDB" id="4738706at2759"/>
<sequence>MKEVHVLQWLLPNTRTCQSGSRSSSDSGSTVQWQSNLNQGEQLRGKRPVGQGGGNPPGDNGEDDGDGYRRRKRGNVLQGLDPEVPTLRFACPYFKRNPRHHKGRACRYPGFKGIHRMKEHLYRSHVLIYCNRCHFVFQGEDELHNHQRQIQPCTISTDPLPEGLSATQVARLKSKKKFGSEKTEEERWLAVYHFLFPDEPVMSVSPCDSLRTDCDDIVEPCDGNDLDDFEIFSRREFPRRVRQKLDSLCERLEIDERFRAELARIADQCREELFSDYQQQKT</sequence>
<dbReference type="EMBL" id="ML994623">
    <property type="protein sequence ID" value="KAF2188601.1"/>
    <property type="molecule type" value="Genomic_DNA"/>
</dbReference>
<evidence type="ECO:0000256" key="1">
    <source>
        <dbReference type="SAM" id="MobiDB-lite"/>
    </source>
</evidence>
<gene>
    <name evidence="2" type="ORF">K469DRAFT_566131</name>
</gene>
<keyword evidence="3" id="KW-1185">Reference proteome</keyword>
<accession>A0A6A6E9P9</accession>